<dbReference type="PRINTS" id="PR00160">
    <property type="entry name" value="GLUTAREDOXIN"/>
</dbReference>
<gene>
    <name evidence="8" type="primary">LOC100899904</name>
</gene>
<dbReference type="Proteomes" id="UP000694867">
    <property type="component" value="Unplaced"/>
</dbReference>
<protein>
    <submittedName>
        <fullName evidence="8">Glutaredoxin</fullName>
    </submittedName>
</protein>
<keyword evidence="3" id="KW-0249">Electron transport</keyword>
<evidence type="ECO:0000313" key="7">
    <source>
        <dbReference type="Proteomes" id="UP000694867"/>
    </source>
</evidence>
<evidence type="ECO:0000256" key="5">
    <source>
        <dbReference type="ARBA" id="ARBA00023284"/>
    </source>
</evidence>
<dbReference type="PANTHER" id="PTHR45694">
    <property type="entry name" value="GLUTAREDOXIN 2"/>
    <property type="match status" value="1"/>
</dbReference>
<keyword evidence="2" id="KW-0813">Transport</keyword>
<keyword evidence="5" id="KW-0676">Redox-active center</keyword>
<evidence type="ECO:0000256" key="1">
    <source>
        <dbReference type="ARBA" id="ARBA00002549"/>
    </source>
</evidence>
<keyword evidence="7" id="KW-1185">Reference proteome</keyword>
<dbReference type="CDD" id="cd03419">
    <property type="entry name" value="GRX_GRXh_1_2_like"/>
    <property type="match status" value="1"/>
</dbReference>
<evidence type="ECO:0000256" key="4">
    <source>
        <dbReference type="ARBA" id="ARBA00023157"/>
    </source>
</evidence>
<dbReference type="NCBIfam" id="TIGR02180">
    <property type="entry name" value="GRX_euk"/>
    <property type="match status" value="1"/>
</dbReference>
<proteinExistence type="predicted"/>
<dbReference type="PROSITE" id="PS00195">
    <property type="entry name" value="GLUTAREDOXIN_1"/>
    <property type="match status" value="1"/>
</dbReference>
<feature type="domain" description="Glutaredoxin" evidence="6">
    <location>
        <begin position="31"/>
        <end position="92"/>
    </location>
</feature>
<dbReference type="PROSITE" id="PS51354">
    <property type="entry name" value="GLUTAREDOXIN_2"/>
    <property type="match status" value="1"/>
</dbReference>
<dbReference type="InterPro" id="IPR011899">
    <property type="entry name" value="Glutaredoxin_euk/vir"/>
</dbReference>
<evidence type="ECO:0000313" key="8">
    <source>
        <dbReference type="RefSeq" id="XP_003738298.1"/>
    </source>
</evidence>
<keyword evidence="4" id="KW-1015">Disulfide bond</keyword>
<dbReference type="GeneID" id="100899904"/>
<dbReference type="InterPro" id="IPR002109">
    <property type="entry name" value="Glutaredoxin"/>
</dbReference>
<dbReference type="GO" id="GO:0034599">
    <property type="term" value="P:cellular response to oxidative stress"/>
    <property type="evidence" value="ECO:0007669"/>
    <property type="project" value="TreeGrafter"/>
</dbReference>
<accession>A0AAJ6QN57</accession>
<reference evidence="8" key="1">
    <citation type="submission" date="2025-08" db="UniProtKB">
        <authorList>
            <consortium name="RefSeq"/>
        </authorList>
    </citation>
    <scope>IDENTIFICATION</scope>
</reference>
<name>A0AAJ6QN57_9ACAR</name>
<sequence>MGAAFGSRTSGIMAEAAAAFVNQKITASPLVVFSKTTCPYCDKAKRILEKYKAQYDLIELNQREDGQAIQDVLKGITGARSVPRVFIGGKCIGGGDDTARLDSEGKLESLLKEAGVKMVSML</sequence>
<dbReference type="Gene3D" id="3.40.30.10">
    <property type="entry name" value="Glutaredoxin"/>
    <property type="match status" value="1"/>
</dbReference>
<evidence type="ECO:0000259" key="6">
    <source>
        <dbReference type="Pfam" id="PF00462"/>
    </source>
</evidence>
<dbReference type="InterPro" id="IPR014025">
    <property type="entry name" value="Glutaredoxin_subgr"/>
</dbReference>
<dbReference type="FunFam" id="3.40.30.10:FF:000093">
    <property type="entry name" value="Glutaredoxin 2"/>
    <property type="match status" value="1"/>
</dbReference>
<dbReference type="GO" id="GO:0015038">
    <property type="term" value="F:glutathione disulfide oxidoreductase activity"/>
    <property type="evidence" value="ECO:0007669"/>
    <property type="project" value="TreeGrafter"/>
</dbReference>
<organism evidence="7 8">
    <name type="scientific">Galendromus occidentalis</name>
    <name type="common">western predatory mite</name>
    <dbReference type="NCBI Taxonomy" id="34638"/>
    <lineage>
        <taxon>Eukaryota</taxon>
        <taxon>Metazoa</taxon>
        <taxon>Ecdysozoa</taxon>
        <taxon>Arthropoda</taxon>
        <taxon>Chelicerata</taxon>
        <taxon>Arachnida</taxon>
        <taxon>Acari</taxon>
        <taxon>Parasitiformes</taxon>
        <taxon>Mesostigmata</taxon>
        <taxon>Gamasina</taxon>
        <taxon>Phytoseioidea</taxon>
        <taxon>Phytoseiidae</taxon>
        <taxon>Typhlodrominae</taxon>
        <taxon>Galendromus</taxon>
    </lineage>
</organism>
<comment type="function">
    <text evidence="1">Has a glutathione-disulfide oxidoreductase activity in the presence of NADPH and glutathione reductase. Reduces low molecular weight disulfides and proteins.</text>
</comment>
<evidence type="ECO:0000256" key="3">
    <source>
        <dbReference type="ARBA" id="ARBA00022982"/>
    </source>
</evidence>
<dbReference type="RefSeq" id="XP_003738298.1">
    <property type="nucleotide sequence ID" value="XM_003738250.1"/>
</dbReference>
<dbReference type="Pfam" id="PF00462">
    <property type="entry name" value="Glutaredoxin"/>
    <property type="match status" value="1"/>
</dbReference>
<dbReference type="GO" id="GO:0005737">
    <property type="term" value="C:cytoplasm"/>
    <property type="evidence" value="ECO:0007669"/>
    <property type="project" value="TreeGrafter"/>
</dbReference>
<dbReference type="InterPro" id="IPR036249">
    <property type="entry name" value="Thioredoxin-like_sf"/>
</dbReference>
<dbReference type="InterPro" id="IPR011767">
    <property type="entry name" value="GLR_AS"/>
</dbReference>
<evidence type="ECO:0000256" key="2">
    <source>
        <dbReference type="ARBA" id="ARBA00022448"/>
    </source>
</evidence>
<dbReference type="KEGG" id="goe:100899904"/>
<dbReference type="SUPFAM" id="SSF52833">
    <property type="entry name" value="Thioredoxin-like"/>
    <property type="match status" value="1"/>
</dbReference>
<dbReference type="AlphaFoldDB" id="A0AAJ6QN57"/>
<dbReference type="PANTHER" id="PTHR45694:SF5">
    <property type="entry name" value="GLUTAREDOXIN 2"/>
    <property type="match status" value="1"/>
</dbReference>